<evidence type="ECO:0000313" key="3">
    <source>
        <dbReference type="EMBL" id="GAA4331347.1"/>
    </source>
</evidence>
<sequence length="248" mass="27508">MYPNTKTDNSSKLRTMAETKVVTPAPREDHEIVVDRAKDFWTRNNRLIMMLGLGVILLGGGYLGYKKLVKEPNEVKASEAMFRAENYYRADSLNLALNGDGQAPGFLKVISQYGGTKAGNLAHFYAGSIYLQQGDAAKAAKHLGEFETDAAQVQARAYKLLGDAYAEQNKAGDALSAYKKAAHHFEQDEVNASEYLFLAAYYAQRVANNPKEASDLFRELKNKYPRSTRGAEADKFLAQLGVYSTEKK</sequence>
<evidence type="ECO:0000256" key="2">
    <source>
        <dbReference type="SAM" id="Phobius"/>
    </source>
</evidence>
<dbReference type="SUPFAM" id="SSF48452">
    <property type="entry name" value="TPR-like"/>
    <property type="match status" value="1"/>
</dbReference>
<feature type="repeat" description="TPR" evidence="1">
    <location>
        <begin position="155"/>
        <end position="188"/>
    </location>
</feature>
<dbReference type="EMBL" id="BAABGY010000007">
    <property type="protein sequence ID" value="GAA4331347.1"/>
    <property type="molecule type" value="Genomic_DNA"/>
</dbReference>
<proteinExistence type="predicted"/>
<accession>A0ABP8GXS5</accession>
<gene>
    <name evidence="3" type="ORF">GCM10023184_23080</name>
</gene>
<keyword evidence="1" id="KW-0802">TPR repeat</keyword>
<dbReference type="InterPro" id="IPR011990">
    <property type="entry name" value="TPR-like_helical_dom_sf"/>
</dbReference>
<keyword evidence="4" id="KW-1185">Reference proteome</keyword>
<feature type="transmembrane region" description="Helical" evidence="2">
    <location>
        <begin position="47"/>
        <end position="65"/>
    </location>
</feature>
<protein>
    <recommendedName>
        <fullName evidence="5">Tetratricopeptide repeat protein</fullName>
    </recommendedName>
</protein>
<keyword evidence="2" id="KW-0472">Membrane</keyword>
<evidence type="ECO:0000313" key="4">
    <source>
        <dbReference type="Proteomes" id="UP001501725"/>
    </source>
</evidence>
<organism evidence="3 4">
    <name type="scientific">Flaviaesturariibacter amylovorans</name>
    <dbReference type="NCBI Taxonomy" id="1084520"/>
    <lineage>
        <taxon>Bacteria</taxon>
        <taxon>Pseudomonadati</taxon>
        <taxon>Bacteroidota</taxon>
        <taxon>Chitinophagia</taxon>
        <taxon>Chitinophagales</taxon>
        <taxon>Chitinophagaceae</taxon>
        <taxon>Flaviaestuariibacter</taxon>
    </lineage>
</organism>
<reference evidence="4" key="1">
    <citation type="journal article" date="2019" name="Int. J. Syst. Evol. Microbiol.">
        <title>The Global Catalogue of Microorganisms (GCM) 10K type strain sequencing project: providing services to taxonomists for standard genome sequencing and annotation.</title>
        <authorList>
            <consortium name="The Broad Institute Genomics Platform"/>
            <consortium name="The Broad Institute Genome Sequencing Center for Infectious Disease"/>
            <person name="Wu L."/>
            <person name="Ma J."/>
        </authorList>
    </citation>
    <scope>NUCLEOTIDE SEQUENCE [LARGE SCALE GENOMIC DNA]</scope>
    <source>
        <strain evidence="4">JCM 17919</strain>
    </source>
</reference>
<keyword evidence="2" id="KW-0812">Transmembrane</keyword>
<evidence type="ECO:0008006" key="5">
    <source>
        <dbReference type="Google" id="ProtNLM"/>
    </source>
</evidence>
<evidence type="ECO:0000256" key="1">
    <source>
        <dbReference type="PROSITE-ProRule" id="PRU00339"/>
    </source>
</evidence>
<keyword evidence="2" id="KW-1133">Transmembrane helix</keyword>
<dbReference type="InterPro" id="IPR019734">
    <property type="entry name" value="TPR_rpt"/>
</dbReference>
<name>A0ABP8GXS5_9BACT</name>
<dbReference type="Proteomes" id="UP001501725">
    <property type="component" value="Unassembled WGS sequence"/>
</dbReference>
<dbReference type="PROSITE" id="PS50005">
    <property type="entry name" value="TPR"/>
    <property type="match status" value="1"/>
</dbReference>
<dbReference type="Gene3D" id="1.25.40.10">
    <property type="entry name" value="Tetratricopeptide repeat domain"/>
    <property type="match status" value="1"/>
</dbReference>
<comment type="caution">
    <text evidence="3">The sequence shown here is derived from an EMBL/GenBank/DDBJ whole genome shotgun (WGS) entry which is preliminary data.</text>
</comment>